<accession>A0A8T1EGL1</accession>
<evidence type="ECO:0000313" key="2">
    <source>
        <dbReference type="EMBL" id="KAG2950533.1"/>
    </source>
</evidence>
<proteinExistence type="predicted"/>
<dbReference type="Proteomes" id="UP000736787">
    <property type="component" value="Unassembled WGS sequence"/>
</dbReference>
<dbReference type="AlphaFoldDB" id="A0A8T1EGL1"/>
<feature type="region of interest" description="Disordered" evidence="1">
    <location>
        <begin position="39"/>
        <end position="75"/>
    </location>
</feature>
<organism evidence="2 3">
    <name type="scientific">Phytophthora cactorum</name>
    <dbReference type="NCBI Taxonomy" id="29920"/>
    <lineage>
        <taxon>Eukaryota</taxon>
        <taxon>Sar</taxon>
        <taxon>Stramenopiles</taxon>
        <taxon>Oomycota</taxon>
        <taxon>Peronosporomycetes</taxon>
        <taxon>Peronosporales</taxon>
        <taxon>Peronosporaceae</taxon>
        <taxon>Phytophthora</taxon>
    </lineage>
</organism>
<evidence type="ECO:0000256" key="1">
    <source>
        <dbReference type="SAM" id="MobiDB-lite"/>
    </source>
</evidence>
<dbReference type="EMBL" id="RCMK01000068">
    <property type="protein sequence ID" value="KAG2950533.1"/>
    <property type="molecule type" value="Genomic_DNA"/>
</dbReference>
<gene>
    <name evidence="2" type="ORF">PC117_g4352</name>
</gene>
<comment type="caution">
    <text evidence="2">The sequence shown here is derived from an EMBL/GenBank/DDBJ whole genome shotgun (WGS) entry which is preliminary data.</text>
</comment>
<evidence type="ECO:0000313" key="3">
    <source>
        <dbReference type="Proteomes" id="UP000736787"/>
    </source>
</evidence>
<protein>
    <submittedName>
        <fullName evidence="2">Uncharacterized protein</fullName>
    </submittedName>
</protein>
<sequence>MAPLVTRPAVTWAAPRTNRQRCGRWDCAFVNETANNYAEEGSQTPWDESAGGVLGSTGWTDRDGHRQGHRMSIGG</sequence>
<name>A0A8T1EGL1_9STRA</name>
<reference evidence="2" key="1">
    <citation type="submission" date="2018-10" db="EMBL/GenBank/DDBJ databases">
        <title>Effector identification in a new, highly contiguous assembly of the strawberry crown rot pathogen Phytophthora cactorum.</title>
        <authorList>
            <person name="Armitage A.D."/>
            <person name="Nellist C.F."/>
            <person name="Bates H."/>
            <person name="Vickerstaff R.J."/>
            <person name="Harrison R.J."/>
        </authorList>
    </citation>
    <scope>NUCLEOTIDE SEQUENCE</scope>
    <source>
        <strain evidence="2">4040</strain>
    </source>
</reference>